<dbReference type="STRING" id="686340.Metal_0900"/>
<keyword evidence="11 16" id="KW-0067">ATP-binding</keyword>
<evidence type="ECO:0000256" key="6">
    <source>
        <dbReference type="ARBA" id="ARBA00012102"/>
    </source>
</evidence>
<comment type="function">
    <text evidence="16">Catalyzes the phosphorylation of pantothenate (Pan), the first step in CoA biosynthesis.</text>
</comment>
<comment type="subcellular location">
    <subcellularLocation>
        <location evidence="3 16">Cytoplasm</location>
    </subcellularLocation>
</comment>
<evidence type="ECO:0000256" key="14">
    <source>
        <dbReference type="ARBA" id="ARBA00038036"/>
    </source>
</evidence>
<evidence type="ECO:0000256" key="13">
    <source>
        <dbReference type="ARBA" id="ARBA00022993"/>
    </source>
</evidence>
<feature type="binding site" evidence="16">
    <location>
        <position position="124"/>
    </location>
    <ligand>
        <name>K(+)</name>
        <dbReference type="ChEBI" id="CHEBI:29103"/>
    </ligand>
</feature>
<keyword evidence="18" id="KW-1185">Reference proteome</keyword>
<comment type="pathway">
    <text evidence="4 16">Cofactor biosynthesis; coenzyme A biosynthesis; CoA from (R)-pantothenate: step 1/5.</text>
</comment>
<keyword evidence="9 16" id="KW-0547">Nucleotide-binding</keyword>
<dbReference type="Proteomes" id="UP000005090">
    <property type="component" value="Chromosome"/>
</dbReference>
<evidence type="ECO:0000256" key="16">
    <source>
        <dbReference type="HAMAP-Rule" id="MF_01274"/>
    </source>
</evidence>
<dbReference type="EC" id="2.7.1.33" evidence="6 16"/>
<dbReference type="EMBL" id="CM001475">
    <property type="protein sequence ID" value="EIC28724.1"/>
    <property type="molecule type" value="Genomic_DNA"/>
</dbReference>
<dbReference type="GO" id="GO:0046872">
    <property type="term" value="F:metal ion binding"/>
    <property type="evidence" value="ECO:0007669"/>
    <property type="project" value="UniProtKB-KW"/>
</dbReference>
<dbReference type="UniPathway" id="UPA00241">
    <property type="reaction ID" value="UER00352"/>
</dbReference>
<evidence type="ECO:0000256" key="4">
    <source>
        <dbReference type="ARBA" id="ARBA00005225"/>
    </source>
</evidence>
<evidence type="ECO:0000256" key="9">
    <source>
        <dbReference type="ARBA" id="ARBA00022741"/>
    </source>
</evidence>
<dbReference type="Gene3D" id="3.30.420.40">
    <property type="match status" value="2"/>
</dbReference>
<keyword evidence="16" id="KW-0479">Metal-binding</keyword>
<dbReference type="GO" id="GO:0015937">
    <property type="term" value="P:coenzyme A biosynthetic process"/>
    <property type="evidence" value="ECO:0007669"/>
    <property type="project" value="UniProtKB-UniRule"/>
</dbReference>
<feature type="binding site" evidence="16">
    <location>
        <begin position="6"/>
        <end position="13"/>
    </location>
    <ligand>
        <name>ATP</name>
        <dbReference type="ChEBI" id="CHEBI:30616"/>
    </ligand>
</feature>
<dbReference type="NCBIfam" id="TIGR00671">
    <property type="entry name" value="baf"/>
    <property type="match status" value="1"/>
</dbReference>
<dbReference type="SUPFAM" id="SSF53067">
    <property type="entry name" value="Actin-like ATPase domain"/>
    <property type="match status" value="2"/>
</dbReference>
<dbReference type="PANTHER" id="PTHR34265:SF1">
    <property type="entry name" value="TYPE III PANTOTHENATE KINASE"/>
    <property type="match status" value="1"/>
</dbReference>
<evidence type="ECO:0000256" key="1">
    <source>
        <dbReference type="ARBA" id="ARBA00001206"/>
    </source>
</evidence>
<keyword evidence="10 16" id="KW-0418">Kinase</keyword>
<dbReference type="GO" id="GO:0005524">
    <property type="term" value="F:ATP binding"/>
    <property type="evidence" value="ECO:0007669"/>
    <property type="project" value="UniProtKB-UniRule"/>
</dbReference>
<dbReference type="eggNOG" id="COG1521">
    <property type="taxonomic scope" value="Bacteria"/>
</dbReference>
<keyword evidence="8 16" id="KW-0808">Transferase</keyword>
<comment type="cofactor">
    <cofactor evidence="2">
        <name>K(+)</name>
        <dbReference type="ChEBI" id="CHEBI:29103"/>
    </cofactor>
</comment>
<sequence>MNLLVDIGNSRLKWATTAPDGLVVGAAIENHALTEARLAEAWGRLSKPPDRLAISCVSAARLAEIVCLAAVRLWPAITVFEAKSEAQAFGVTNAYLQPEKLGVDRWLALLAARRHHASPVCIADCGTAITLDLLDEHGRHLGGMISPGLELMRKSLSAGTAALIYEDSAFAVGPANHTGAAIYSGVVSAAAGLIEHVFSAQPDACRLLLTGGDAPLIASQLGFPCRIDPDLVLRGLSLLLE</sequence>
<evidence type="ECO:0000256" key="7">
    <source>
        <dbReference type="ARBA" id="ARBA00022490"/>
    </source>
</evidence>
<dbReference type="CDD" id="cd24015">
    <property type="entry name" value="ASKHA_NBD_PanK-III"/>
    <property type="match status" value="1"/>
</dbReference>
<dbReference type="AlphaFoldDB" id="H8GFX3"/>
<evidence type="ECO:0000256" key="3">
    <source>
        <dbReference type="ARBA" id="ARBA00004496"/>
    </source>
</evidence>
<dbReference type="Pfam" id="PF03309">
    <property type="entry name" value="Pan_kinase"/>
    <property type="match status" value="1"/>
</dbReference>
<dbReference type="InterPro" id="IPR004619">
    <property type="entry name" value="Type_III_PanK"/>
</dbReference>
<dbReference type="HAMAP" id="MF_01274">
    <property type="entry name" value="Pantothen_kinase_3"/>
    <property type="match status" value="1"/>
</dbReference>
<keyword evidence="13 16" id="KW-0173">Coenzyme A biosynthesis</keyword>
<evidence type="ECO:0000256" key="5">
    <source>
        <dbReference type="ARBA" id="ARBA00011738"/>
    </source>
</evidence>
<feature type="binding site" evidence="16">
    <location>
        <begin position="102"/>
        <end position="105"/>
    </location>
    <ligand>
        <name>substrate</name>
    </ligand>
</feature>
<feature type="binding site" evidence="16">
    <location>
        <position position="178"/>
    </location>
    <ligand>
        <name>substrate</name>
    </ligand>
</feature>
<gene>
    <name evidence="16" type="primary">coaX</name>
    <name evidence="17" type="ORF">Metal_0900</name>
</gene>
<evidence type="ECO:0000256" key="12">
    <source>
        <dbReference type="ARBA" id="ARBA00022958"/>
    </source>
</evidence>
<keyword evidence="12 16" id="KW-0630">Potassium</keyword>
<proteinExistence type="inferred from homology"/>
<evidence type="ECO:0000313" key="17">
    <source>
        <dbReference type="EMBL" id="EIC28724.1"/>
    </source>
</evidence>
<accession>H8GFX3</accession>
<evidence type="ECO:0000256" key="2">
    <source>
        <dbReference type="ARBA" id="ARBA00001958"/>
    </source>
</evidence>
<dbReference type="GO" id="GO:0004594">
    <property type="term" value="F:pantothenate kinase activity"/>
    <property type="evidence" value="ECO:0007669"/>
    <property type="project" value="UniProtKB-UniRule"/>
</dbReference>
<feature type="active site" description="Proton acceptor" evidence="16">
    <location>
        <position position="104"/>
    </location>
</feature>
<dbReference type="RefSeq" id="WP_005370000.1">
    <property type="nucleotide sequence ID" value="NZ_CM001475.1"/>
</dbReference>
<reference evidence="17 18" key="1">
    <citation type="journal article" date="2013" name="Genome Announc.">
        <title>Genome Sequence of the Obligate Gammaproteobacterial Methanotroph Methylomicrobium album Strain BG8.</title>
        <authorList>
            <person name="Kits K.D."/>
            <person name="Kalyuzhnaya M.G."/>
            <person name="Klotz M.G."/>
            <person name="Jetten M.S."/>
            <person name="Op den Camp H.J."/>
            <person name="Vuilleumier S."/>
            <person name="Bringel F."/>
            <person name="Dispirito A.A."/>
            <person name="Murrell J.C."/>
            <person name="Bruce D."/>
            <person name="Cheng J.F."/>
            <person name="Copeland A."/>
            <person name="Goodwin L."/>
            <person name="Hauser L."/>
            <person name="Lajus A."/>
            <person name="Land M.L."/>
            <person name="Lapidus A."/>
            <person name="Lucas S."/>
            <person name="Medigue C."/>
            <person name="Pitluck S."/>
            <person name="Woyke T."/>
            <person name="Zeytun A."/>
            <person name="Stein L.Y."/>
        </authorList>
    </citation>
    <scope>NUCLEOTIDE SEQUENCE [LARGE SCALE GENOMIC DNA]</scope>
    <source>
        <strain evidence="17 18">BG8</strain>
    </source>
</reference>
<evidence type="ECO:0000313" key="18">
    <source>
        <dbReference type="Proteomes" id="UP000005090"/>
    </source>
</evidence>
<dbReference type="PANTHER" id="PTHR34265">
    <property type="entry name" value="TYPE III PANTOTHENATE KINASE"/>
    <property type="match status" value="1"/>
</dbReference>
<dbReference type="HOGENOM" id="CLU_066627_0_0_6"/>
<comment type="cofactor">
    <cofactor evidence="16">
        <name>NH4(+)</name>
        <dbReference type="ChEBI" id="CHEBI:28938"/>
    </cofactor>
    <cofactor evidence="16">
        <name>K(+)</name>
        <dbReference type="ChEBI" id="CHEBI:29103"/>
    </cofactor>
    <text evidence="16">A monovalent cation. Ammonium or potassium.</text>
</comment>
<comment type="catalytic activity">
    <reaction evidence="1 16">
        <text>(R)-pantothenate + ATP = (R)-4'-phosphopantothenate + ADP + H(+)</text>
        <dbReference type="Rhea" id="RHEA:16373"/>
        <dbReference type="ChEBI" id="CHEBI:10986"/>
        <dbReference type="ChEBI" id="CHEBI:15378"/>
        <dbReference type="ChEBI" id="CHEBI:29032"/>
        <dbReference type="ChEBI" id="CHEBI:30616"/>
        <dbReference type="ChEBI" id="CHEBI:456216"/>
        <dbReference type="EC" id="2.7.1.33"/>
    </reaction>
</comment>
<comment type="subunit">
    <text evidence="5 16">Homodimer.</text>
</comment>
<evidence type="ECO:0000256" key="11">
    <source>
        <dbReference type="ARBA" id="ARBA00022840"/>
    </source>
</evidence>
<comment type="similarity">
    <text evidence="14 16">Belongs to the type III pantothenate kinase family.</text>
</comment>
<evidence type="ECO:0000256" key="8">
    <source>
        <dbReference type="ARBA" id="ARBA00022679"/>
    </source>
</evidence>
<dbReference type="InterPro" id="IPR043129">
    <property type="entry name" value="ATPase_NBD"/>
</dbReference>
<protein>
    <recommendedName>
        <fullName evidence="15 16">Type III pantothenate kinase</fullName>
        <ecNumber evidence="6 16">2.7.1.33</ecNumber>
    </recommendedName>
    <alternativeName>
        <fullName evidence="16">PanK-III</fullName>
    </alternativeName>
    <alternativeName>
        <fullName evidence="16">Pantothenic acid kinase</fullName>
    </alternativeName>
</protein>
<feature type="binding site" evidence="16">
    <location>
        <position position="95"/>
    </location>
    <ligand>
        <name>substrate</name>
    </ligand>
</feature>
<feature type="binding site" evidence="16">
    <location>
        <position position="127"/>
    </location>
    <ligand>
        <name>ATP</name>
        <dbReference type="ChEBI" id="CHEBI:30616"/>
    </ligand>
</feature>
<name>H8GFX3_METAL</name>
<evidence type="ECO:0000256" key="15">
    <source>
        <dbReference type="ARBA" id="ARBA00040883"/>
    </source>
</evidence>
<evidence type="ECO:0000256" key="10">
    <source>
        <dbReference type="ARBA" id="ARBA00022777"/>
    </source>
</evidence>
<keyword evidence="7 16" id="KW-0963">Cytoplasm</keyword>
<dbReference type="GO" id="GO:0005737">
    <property type="term" value="C:cytoplasm"/>
    <property type="evidence" value="ECO:0007669"/>
    <property type="project" value="UniProtKB-SubCell"/>
</dbReference>
<organism evidence="17 18">
    <name type="scientific">Methylomicrobium album BG8</name>
    <dbReference type="NCBI Taxonomy" id="686340"/>
    <lineage>
        <taxon>Bacteria</taxon>
        <taxon>Pseudomonadati</taxon>
        <taxon>Pseudomonadota</taxon>
        <taxon>Gammaproteobacteria</taxon>
        <taxon>Methylococcales</taxon>
        <taxon>Methylococcaceae</taxon>
        <taxon>Methylomicrobium</taxon>
    </lineage>
</organism>